<evidence type="ECO:0000313" key="3">
    <source>
        <dbReference type="Proteomes" id="UP000180246"/>
    </source>
</evidence>
<dbReference type="Proteomes" id="UP000180246">
    <property type="component" value="Unassembled WGS sequence"/>
</dbReference>
<dbReference type="Gene3D" id="3.30.1330.40">
    <property type="entry name" value="RutC-like"/>
    <property type="match status" value="1"/>
</dbReference>
<comment type="similarity">
    <text evidence="1">Belongs to the RutC family.</text>
</comment>
<dbReference type="PANTHER" id="PTHR11803:SF58">
    <property type="entry name" value="PROTEIN HMF1-RELATED"/>
    <property type="match status" value="1"/>
</dbReference>
<dbReference type="GO" id="GO:0005829">
    <property type="term" value="C:cytosol"/>
    <property type="evidence" value="ECO:0007669"/>
    <property type="project" value="TreeGrafter"/>
</dbReference>
<dbReference type="RefSeq" id="WP_071361157.1">
    <property type="nucleotide sequence ID" value="NZ_JRYB01000001.1"/>
</dbReference>
<name>A0A1S2NGR1_9BURK</name>
<dbReference type="InterPro" id="IPR035959">
    <property type="entry name" value="RutC-like_sf"/>
</dbReference>
<organism evidence="2 3">
    <name type="scientific">Massilia timonae</name>
    <dbReference type="NCBI Taxonomy" id="47229"/>
    <lineage>
        <taxon>Bacteria</taxon>
        <taxon>Pseudomonadati</taxon>
        <taxon>Pseudomonadota</taxon>
        <taxon>Betaproteobacteria</taxon>
        <taxon>Burkholderiales</taxon>
        <taxon>Oxalobacteraceae</taxon>
        <taxon>Telluria group</taxon>
        <taxon>Massilia</taxon>
    </lineage>
</organism>
<evidence type="ECO:0000313" key="2">
    <source>
        <dbReference type="EMBL" id="OIJ43970.1"/>
    </source>
</evidence>
<dbReference type="InterPro" id="IPR006175">
    <property type="entry name" value="YjgF/YER057c/UK114"/>
</dbReference>
<evidence type="ECO:0000256" key="1">
    <source>
        <dbReference type="ARBA" id="ARBA00010552"/>
    </source>
</evidence>
<dbReference type="EMBL" id="JRYB01000001">
    <property type="protein sequence ID" value="OIJ43970.1"/>
    <property type="molecule type" value="Genomic_DNA"/>
</dbReference>
<protein>
    <submittedName>
        <fullName evidence="2">Endoribonuclease L-PSP family protein</fullName>
    </submittedName>
</protein>
<accession>A0A1S2NGR1</accession>
<dbReference type="SUPFAM" id="SSF55298">
    <property type="entry name" value="YjgF-like"/>
    <property type="match status" value="1"/>
</dbReference>
<dbReference type="PANTHER" id="PTHR11803">
    <property type="entry name" value="2-IMINOBUTANOATE/2-IMINOPROPANOATE DEAMINASE RIDA"/>
    <property type="match status" value="1"/>
</dbReference>
<proteinExistence type="inferred from homology"/>
<dbReference type="AlphaFoldDB" id="A0A1S2NGR1"/>
<gene>
    <name evidence="2" type="ORF">LO55_1751</name>
</gene>
<dbReference type="GO" id="GO:0019239">
    <property type="term" value="F:deaminase activity"/>
    <property type="evidence" value="ECO:0007669"/>
    <property type="project" value="TreeGrafter"/>
</dbReference>
<reference evidence="2 3" key="1">
    <citation type="submission" date="2014-10" db="EMBL/GenBank/DDBJ databases">
        <authorList>
            <person name="Seo M.-J."/>
            <person name="Seok Y.J."/>
            <person name="Cha I.-T."/>
        </authorList>
    </citation>
    <scope>NUCLEOTIDE SEQUENCE [LARGE SCALE GENOMIC DNA]</scope>
    <source>
        <strain evidence="2 3">NEU</strain>
    </source>
</reference>
<dbReference type="CDD" id="cd00448">
    <property type="entry name" value="YjgF_YER057c_UK114_family"/>
    <property type="match status" value="1"/>
</dbReference>
<sequence length="147" mass="15459">MHSVNSTHARHSFINPAQLYDPRPNAYTHVVVASTPARIVHVAGQGGEDDAGRLAADFETQVRQALTNLGAALAAADATFSEVVKITVLIVDHDADRLAIFGRALGAAWGVHPPPACTLIPVARLALDGMLFEIDAMAVSTLPTSLT</sequence>
<comment type="caution">
    <text evidence="2">The sequence shown here is derived from an EMBL/GenBank/DDBJ whole genome shotgun (WGS) entry which is preliminary data.</text>
</comment>
<dbReference type="Pfam" id="PF01042">
    <property type="entry name" value="Ribonuc_L-PSP"/>
    <property type="match status" value="1"/>
</dbReference>